<dbReference type="eggNOG" id="ENOG5033PKJ">
    <property type="taxonomic scope" value="Bacteria"/>
</dbReference>
<gene>
    <name evidence="1" type="ORF">HMPREF0373_00169</name>
</gene>
<name>U2RFM0_EUBRA</name>
<reference evidence="1 2" key="1">
    <citation type="submission" date="2013-06" db="EMBL/GenBank/DDBJ databases">
        <authorList>
            <person name="Weinstock G."/>
            <person name="Sodergren E."/>
            <person name="Lobos E.A."/>
            <person name="Fulton L."/>
            <person name="Fulton R."/>
            <person name="Courtney L."/>
            <person name="Fronick C."/>
            <person name="O'Laughlin M."/>
            <person name="Godfrey J."/>
            <person name="Wilson R.M."/>
            <person name="Miner T."/>
            <person name="Farmer C."/>
            <person name="Delehaunty K."/>
            <person name="Cordes M."/>
            <person name="Minx P."/>
            <person name="Tomlinson C."/>
            <person name="Chen J."/>
            <person name="Wollam A."/>
            <person name="Pepin K.H."/>
            <person name="Bhonagiri V."/>
            <person name="Zhang X."/>
            <person name="Warren W."/>
            <person name="Mitreva M."/>
            <person name="Mardis E.R."/>
            <person name="Wilson R.K."/>
        </authorList>
    </citation>
    <scope>NUCLEOTIDE SEQUENCE [LARGE SCALE GENOMIC DNA]</scope>
    <source>
        <strain evidence="1 2">ATCC 29099</strain>
    </source>
</reference>
<proteinExistence type="predicted"/>
<accession>U2RFM0</accession>
<evidence type="ECO:0000313" key="1">
    <source>
        <dbReference type="EMBL" id="ERK52353.1"/>
    </source>
</evidence>
<dbReference type="EMBL" id="AWVJ01000009">
    <property type="protein sequence ID" value="ERK52353.1"/>
    <property type="molecule type" value="Genomic_DNA"/>
</dbReference>
<evidence type="ECO:0000313" key="2">
    <source>
        <dbReference type="Proteomes" id="UP000016608"/>
    </source>
</evidence>
<organism evidence="1 2">
    <name type="scientific">Eubacterium ramulus ATCC 29099</name>
    <dbReference type="NCBI Taxonomy" id="1256908"/>
    <lineage>
        <taxon>Bacteria</taxon>
        <taxon>Bacillati</taxon>
        <taxon>Bacillota</taxon>
        <taxon>Clostridia</taxon>
        <taxon>Eubacteriales</taxon>
        <taxon>Eubacteriaceae</taxon>
        <taxon>Eubacterium</taxon>
    </lineage>
</organism>
<dbReference type="HOGENOM" id="CLU_1433921_0_0_9"/>
<keyword evidence="2" id="KW-1185">Reference proteome</keyword>
<sequence>MTFPGILFIRGRSEKLNLGYRIYRREKNMDYKKGKKELGIYYANMLVSIAEEISAKNTGKGKTGIQGIFSALQKRGTVRRNMTYLVTHWVYRLSLFTPWEEEELWAVDMAREAFSCPVILPTCSRKNIFRIRKIEGEPEKRLEAILRQLTDSDKDQFMKAFWLELVTMKKEKQQVLTEFLLEWLWVACGKEQAMERIRYWASSYCLPFA</sequence>
<dbReference type="PATRIC" id="fig|1256908.3.peg.154"/>
<dbReference type="AlphaFoldDB" id="U2RFM0"/>
<dbReference type="Proteomes" id="UP000016608">
    <property type="component" value="Unassembled WGS sequence"/>
</dbReference>
<protein>
    <submittedName>
        <fullName evidence="1">Uncharacterized protein</fullName>
    </submittedName>
</protein>
<comment type="caution">
    <text evidence="1">The sequence shown here is derived from an EMBL/GenBank/DDBJ whole genome shotgun (WGS) entry which is preliminary data.</text>
</comment>